<dbReference type="InterPro" id="IPR043129">
    <property type="entry name" value="ATPase_NBD"/>
</dbReference>
<dbReference type="InterPro" id="IPR050201">
    <property type="entry name" value="Bacterial_glucokinase"/>
</dbReference>
<comment type="caution">
    <text evidence="4">The sequence shown here is derived from an EMBL/GenBank/DDBJ whole genome shotgun (WGS) entry which is preliminary data.</text>
</comment>
<evidence type="ECO:0000256" key="1">
    <source>
        <dbReference type="ARBA" id="ARBA00022679"/>
    </source>
</evidence>
<keyword evidence="1" id="KW-0808">Transferase</keyword>
<dbReference type="Proteomes" id="UP000231553">
    <property type="component" value="Unassembled WGS sequence"/>
</dbReference>
<dbReference type="PANTHER" id="PTHR47690">
    <property type="entry name" value="GLUCOKINASE"/>
    <property type="match status" value="1"/>
</dbReference>
<dbReference type="GO" id="GO:0005536">
    <property type="term" value="F:D-glucose binding"/>
    <property type="evidence" value="ECO:0007669"/>
    <property type="project" value="InterPro"/>
</dbReference>
<dbReference type="GO" id="GO:0004340">
    <property type="term" value="F:glucokinase activity"/>
    <property type="evidence" value="ECO:0007669"/>
    <property type="project" value="InterPro"/>
</dbReference>
<feature type="non-terminal residue" evidence="4">
    <location>
        <position position="98"/>
    </location>
</feature>
<comment type="similarity">
    <text evidence="3">Belongs to the bacterial glucokinase family.</text>
</comment>
<dbReference type="Pfam" id="PF02685">
    <property type="entry name" value="Glucokinase"/>
    <property type="match status" value="1"/>
</dbReference>
<evidence type="ECO:0000256" key="3">
    <source>
        <dbReference type="RuleBase" id="RU004046"/>
    </source>
</evidence>
<keyword evidence="5" id="KW-1185">Reference proteome</keyword>
<evidence type="ECO:0000313" key="5">
    <source>
        <dbReference type="Proteomes" id="UP000231553"/>
    </source>
</evidence>
<dbReference type="GO" id="GO:0005524">
    <property type="term" value="F:ATP binding"/>
    <property type="evidence" value="ECO:0007669"/>
    <property type="project" value="InterPro"/>
</dbReference>
<sequence length="98" mass="9994">MTGDPAATAQNSAQALIADVGGTNTRMALVDAAGTVRDSARFANDDHAGFAGVLAAYLGPRDLPPLDACCIAVAGPVTPGRARLTNRDWRFDPTAIAA</sequence>
<dbReference type="SUPFAM" id="SSF53067">
    <property type="entry name" value="Actin-like ATPase domain"/>
    <property type="match status" value="1"/>
</dbReference>
<evidence type="ECO:0008006" key="6">
    <source>
        <dbReference type="Google" id="ProtNLM"/>
    </source>
</evidence>
<name>A0A2M8ISY4_9RHOB</name>
<evidence type="ECO:0000313" key="4">
    <source>
        <dbReference type="EMBL" id="PJE27267.1"/>
    </source>
</evidence>
<dbReference type="PANTHER" id="PTHR47690:SF1">
    <property type="entry name" value="GLUCOKINASE"/>
    <property type="match status" value="1"/>
</dbReference>
<keyword evidence="2" id="KW-0418">Kinase</keyword>
<evidence type="ECO:0000256" key="2">
    <source>
        <dbReference type="ARBA" id="ARBA00022777"/>
    </source>
</evidence>
<dbReference type="AlphaFoldDB" id="A0A2M8ISY4"/>
<protein>
    <recommendedName>
        <fullName evidence="6">Glucokinase</fullName>
    </recommendedName>
</protein>
<dbReference type="RefSeq" id="WP_205965049.1">
    <property type="nucleotide sequence ID" value="NZ_PGTB01000425.1"/>
</dbReference>
<dbReference type="InterPro" id="IPR003836">
    <property type="entry name" value="Glucokinase"/>
</dbReference>
<accession>A0A2M8ISY4</accession>
<dbReference type="GO" id="GO:0005829">
    <property type="term" value="C:cytosol"/>
    <property type="evidence" value="ECO:0007669"/>
    <property type="project" value="TreeGrafter"/>
</dbReference>
<dbReference type="Gene3D" id="3.30.420.40">
    <property type="match status" value="1"/>
</dbReference>
<proteinExistence type="inferred from homology"/>
<dbReference type="EMBL" id="PGTB01000425">
    <property type="protein sequence ID" value="PJE27267.1"/>
    <property type="molecule type" value="Genomic_DNA"/>
</dbReference>
<reference evidence="4 5" key="1">
    <citation type="journal article" date="2018" name="Int. J. Syst. Evol. Microbiol.">
        <title>Pseudooceanicola lipolyticus sp. nov., a marine alphaproteobacterium, reclassification of Oceanicola flagellatus as Pseudooceanicola flagellatus comb. nov. and emended description of the genus Pseudooceanicola.</title>
        <authorList>
            <person name="Huang M.-M."/>
            <person name="Guo L.-L."/>
            <person name="Wu Y.-H."/>
            <person name="Lai Q.-L."/>
            <person name="Shao Z.-Z."/>
            <person name="Wang C.-S."/>
            <person name="Wu M."/>
            <person name="Xu X.-W."/>
        </authorList>
    </citation>
    <scope>NUCLEOTIDE SEQUENCE [LARGE SCALE GENOMIC DNA]</scope>
    <source>
        <strain evidence="4 5">157</strain>
    </source>
</reference>
<dbReference type="GO" id="GO:0006096">
    <property type="term" value="P:glycolytic process"/>
    <property type="evidence" value="ECO:0007669"/>
    <property type="project" value="InterPro"/>
</dbReference>
<gene>
    <name evidence="4" type="ORF">CVM52_26385</name>
</gene>
<organism evidence="4 5">
    <name type="scientific">Pseudooceanicola lipolyticus</name>
    <dbReference type="NCBI Taxonomy" id="2029104"/>
    <lineage>
        <taxon>Bacteria</taxon>
        <taxon>Pseudomonadati</taxon>
        <taxon>Pseudomonadota</taxon>
        <taxon>Alphaproteobacteria</taxon>
        <taxon>Rhodobacterales</taxon>
        <taxon>Paracoccaceae</taxon>
        <taxon>Pseudooceanicola</taxon>
    </lineage>
</organism>